<feature type="region of interest" description="Disordered" evidence="1">
    <location>
        <begin position="32"/>
        <end position="69"/>
    </location>
</feature>
<dbReference type="PATRIC" id="fig|1125702.3.peg.912"/>
<dbReference type="SUPFAM" id="SSF48371">
    <property type="entry name" value="ARM repeat"/>
    <property type="match status" value="1"/>
</dbReference>
<comment type="caution">
    <text evidence="3">The sequence shown here is derived from an EMBL/GenBank/DDBJ whole genome shotgun (WGS) entry which is preliminary data.</text>
</comment>
<dbReference type="GeneID" id="301461058"/>
<evidence type="ECO:0000256" key="2">
    <source>
        <dbReference type="SAM" id="SignalP"/>
    </source>
</evidence>
<protein>
    <recommendedName>
        <fullName evidence="5">HEAT repeat domain-containing protein</fullName>
    </recommendedName>
</protein>
<feature type="compositionally biased region" description="Basic and acidic residues" evidence="1">
    <location>
        <begin position="59"/>
        <end position="69"/>
    </location>
</feature>
<dbReference type="Pfam" id="PF13646">
    <property type="entry name" value="HEAT_2"/>
    <property type="match status" value="1"/>
</dbReference>
<dbReference type="AlphaFoldDB" id="S3LBX4"/>
<dbReference type="EMBL" id="ATFC01000007">
    <property type="protein sequence ID" value="EPF47061.1"/>
    <property type="molecule type" value="Genomic_DNA"/>
</dbReference>
<accession>S3LBX4</accession>
<proteinExistence type="predicted"/>
<dbReference type="RefSeq" id="WP_016518377.1">
    <property type="nucleotide sequence ID" value="NZ_KE332512.1"/>
</dbReference>
<dbReference type="Proteomes" id="UP000014605">
    <property type="component" value="Unassembled WGS sequence"/>
</dbReference>
<evidence type="ECO:0000256" key="1">
    <source>
        <dbReference type="SAM" id="MobiDB-lite"/>
    </source>
</evidence>
<dbReference type="HOGENOM" id="CLU_035419_0_0_12"/>
<keyword evidence="4" id="KW-1185">Reference proteome</keyword>
<name>S3LBX4_9SPIR</name>
<evidence type="ECO:0000313" key="4">
    <source>
        <dbReference type="Proteomes" id="UP000014605"/>
    </source>
</evidence>
<dbReference type="Gene3D" id="1.25.10.10">
    <property type="entry name" value="Leucine-rich Repeat Variant"/>
    <property type="match status" value="1"/>
</dbReference>
<organism evidence="3 4">
    <name type="scientific">Treponema vincentii F0403</name>
    <dbReference type="NCBI Taxonomy" id="1125702"/>
    <lineage>
        <taxon>Bacteria</taxon>
        <taxon>Pseudomonadati</taxon>
        <taxon>Spirochaetota</taxon>
        <taxon>Spirochaetia</taxon>
        <taxon>Spirochaetales</taxon>
        <taxon>Treponemataceae</taxon>
        <taxon>Treponema</taxon>
    </lineage>
</organism>
<keyword evidence="2" id="KW-0732">Signal</keyword>
<evidence type="ECO:0008006" key="5">
    <source>
        <dbReference type="Google" id="ProtNLM"/>
    </source>
</evidence>
<feature type="chain" id="PRO_5004523226" description="HEAT repeat domain-containing protein" evidence="2">
    <location>
        <begin position="23"/>
        <end position="493"/>
    </location>
</feature>
<sequence length="493" mass="54548">MKKLVFMMLTAVLLAVAPVYIAADTADTAVSKADNDTTLPQGTPQQEKPLQGQEAQKSGTEKMEGEKQELDEIEKARQALQYGLESEILEVVNKVDKQDFETLQGDFNRLFTETKSPAVREGLFGLYQKYEDAQLTESAVAILEDYEAQQRTLVKAALSYLTAVKPELTPALNEALQNMLTQDTAEYGAETVSVLGEIGGGEEAAFLASYFDSLTIDDAKQELILKQTIMAALEKLHSENTRDFLLERAEDENENIYVRSSAIAGLAQMGNPDVIPLLVKFFEQPEPLLREAAIRGAAAFDTAETRNLTLQGFKDSYYKVRLEALKTAQKTKMQEAAPYILYRAKYDPTDAVRFAAVEALTVLNTDEGNAWLSETFRDSKKSEKLRVTILSTALKHNPAALAADLDTVVLATVTDSKQKKLRYEFGKEIAKVENTVTGEICKAFLQSDDVLTKSIGLDMFKTNAPADARALVETIAQDDKQGALQRRAQRLLE</sequence>
<reference evidence="3 4" key="1">
    <citation type="submission" date="2013-04" db="EMBL/GenBank/DDBJ databases">
        <title>The Genome Sequence of Treponema vincentii F0403.</title>
        <authorList>
            <consortium name="The Broad Institute Genomics Platform"/>
            <person name="Earl A."/>
            <person name="Ward D."/>
            <person name="Feldgarden M."/>
            <person name="Gevers D."/>
            <person name="Leonetti C."/>
            <person name="Izard J."/>
            <person name="Walker B."/>
            <person name="Young S."/>
            <person name="Zeng Q."/>
            <person name="Gargeya S."/>
            <person name="Fitzgerald M."/>
            <person name="Haas B."/>
            <person name="Abouelleil A."/>
            <person name="Allen A.W."/>
            <person name="Alvarado L."/>
            <person name="Arachchi H.M."/>
            <person name="Berlin A.M."/>
            <person name="Chapman S.B."/>
            <person name="Gainer-Dewar J."/>
            <person name="Goldberg J."/>
            <person name="Griggs A."/>
            <person name="Gujja S."/>
            <person name="Hansen M."/>
            <person name="Howarth C."/>
            <person name="Imamovic A."/>
            <person name="Ireland A."/>
            <person name="Larimer J."/>
            <person name="McCowan C."/>
            <person name="Murphy C."/>
            <person name="Pearson M."/>
            <person name="Poon T.W."/>
            <person name="Priest M."/>
            <person name="Roberts A."/>
            <person name="Saif S."/>
            <person name="Shea T."/>
            <person name="Sisk P."/>
            <person name="Sykes S."/>
            <person name="Wortman J."/>
            <person name="Nusbaum C."/>
            <person name="Birren B."/>
        </authorList>
    </citation>
    <scope>NUCLEOTIDE SEQUENCE [LARGE SCALE GENOMIC DNA]</scope>
    <source>
        <strain evidence="3 4">F0403</strain>
    </source>
</reference>
<feature type="compositionally biased region" description="Polar residues" evidence="1">
    <location>
        <begin position="36"/>
        <end position="58"/>
    </location>
</feature>
<evidence type="ECO:0000313" key="3">
    <source>
        <dbReference type="EMBL" id="EPF47061.1"/>
    </source>
</evidence>
<dbReference type="InterPro" id="IPR016024">
    <property type="entry name" value="ARM-type_fold"/>
</dbReference>
<dbReference type="InterPro" id="IPR011989">
    <property type="entry name" value="ARM-like"/>
</dbReference>
<gene>
    <name evidence="3" type="ORF">HMPREF1222_00878</name>
</gene>
<feature type="signal peptide" evidence="2">
    <location>
        <begin position="1"/>
        <end position="22"/>
    </location>
</feature>